<evidence type="ECO:0000256" key="1">
    <source>
        <dbReference type="ARBA" id="ARBA00004953"/>
    </source>
</evidence>
<keyword evidence="2" id="KW-0169">Cobalamin biosynthesis</keyword>
<dbReference type="NCBIfam" id="TIGR00715">
    <property type="entry name" value="precor6x_red"/>
    <property type="match status" value="1"/>
</dbReference>
<dbReference type="PANTHER" id="PTHR36925:SF1">
    <property type="entry name" value="COBALT-PRECORRIN-6A REDUCTASE"/>
    <property type="match status" value="1"/>
</dbReference>
<dbReference type="OrthoDB" id="5183775at2"/>
<evidence type="ECO:0000313" key="4">
    <source>
        <dbReference type="EMBL" id="KWV53304.1"/>
    </source>
</evidence>
<evidence type="ECO:0000256" key="2">
    <source>
        <dbReference type="ARBA" id="ARBA00022573"/>
    </source>
</evidence>
<dbReference type="UniPathway" id="UPA00148"/>
<dbReference type="GO" id="GO:0016994">
    <property type="term" value="F:precorrin-6A reductase activity"/>
    <property type="evidence" value="ECO:0007669"/>
    <property type="project" value="InterPro"/>
</dbReference>
<dbReference type="Proteomes" id="UP000057737">
    <property type="component" value="Unassembled WGS sequence"/>
</dbReference>
<comment type="caution">
    <text evidence="4">The sequence shown here is derived from an EMBL/GenBank/DDBJ whole genome shotgun (WGS) entry which is preliminary data.</text>
</comment>
<sequence>MTRALILGGTADANLLAEEIAQAGLQAIYSYGGRTRAPAGQRLPTRIGGFGGAGGLADYLRREGITHLVDATHPFAAEMSRNAVAACAETGTPLIALERAPWVKADGDNWIEVTDISSAVAALPKNRARVFLAIGRQHIAPFSATPQHAYTLRFVDPPDVALPLPDADVIVSRGPFTLAGELEMMRARAIAWIVARNSGGPGARAKIDAARMLGLPVIMIARPQLPDRPRVESVAEVMEWLGHRACLGA</sequence>
<reference evidence="4 5" key="1">
    <citation type="submission" date="2015-11" db="EMBL/GenBank/DDBJ databases">
        <title>Draft Genome Sequence of the Strain BR 10303 (Bradyrhizobium sp.) isolated from nodules of Centrolobium paraense.</title>
        <authorList>
            <person name="Zelli J.E."/>
            <person name="Simoes-Araujo J.L."/>
            <person name="Barauna A.C."/>
            <person name="Silva K."/>
        </authorList>
    </citation>
    <scope>NUCLEOTIDE SEQUENCE [LARGE SCALE GENOMIC DNA]</scope>
    <source>
        <strain evidence="4 5">BR 10303</strain>
    </source>
</reference>
<keyword evidence="3" id="KW-0560">Oxidoreductase</keyword>
<dbReference type="RefSeq" id="WP_066508743.1">
    <property type="nucleotide sequence ID" value="NZ_LNCU01000077.1"/>
</dbReference>
<comment type="pathway">
    <text evidence="1">Cofactor biosynthesis; adenosylcobalamin biosynthesis.</text>
</comment>
<proteinExistence type="predicted"/>
<dbReference type="PROSITE" id="PS51014">
    <property type="entry name" value="COBK_CBIJ"/>
    <property type="match status" value="1"/>
</dbReference>
<dbReference type="InterPro" id="IPR003723">
    <property type="entry name" value="Precorrin-6x_reduct"/>
</dbReference>
<protein>
    <submittedName>
        <fullName evidence="4">Cobalt-precorrin-6A/precorrin-6x reductase</fullName>
    </submittedName>
</protein>
<dbReference type="Pfam" id="PF02571">
    <property type="entry name" value="CbiJ"/>
    <property type="match status" value="1"/>
</dbReference>
<dbReference type="AlphaFoldDB" id="A0A109JQV5"/>
<name>A0A109JQV5_9BRAD</name>
<organism evidence="4 5">
    <name type="scientific">Bradyrhizobium macuxiense</name>
    <dbReference type="NCBI Taxonomy" id="1755647"/>
    <lineage>
        <taxon>Bacteria</taxon>
        <taxon>Pseudomonadati</taxon>
        <taxon>Pseudomonadota</taxon>
        <taxon>Alphaproteobacteria</taxon>
        <taxon>Hyphomicrobiales</taxon>
        <taxon>Nitrobacteraceae</taxon>
        <taxon>Bradyrhizobium</taxon>
    </lineage>
</organism>
<dbReference type="PANTHER" id="PTHR36925">
    <property type="entry name" value="COBALT-PRECORRIN-6A REDUCTASE"/>
    <property type="match status" value="1"/>
</dbReference>
<evidence type="ECO:0000313" key="5">
    <source>
        <dbReference type="Proteomes" id="UP000057737"/>
    </source>
</evidence>
<accession>A0A109JQV5</accession>
<evidence type="ECO:0000256" key="3">
    <source>
        <dbReference type="ARBA" id="ARBA00023002"/>
    </source>
</evidence>
<dbReference type="GO" id="GO:0009236">
    <property type="term" value="P:cobalamin biosynthetic process"/>
    <property type="evidence" value="ECO:0007669"/>
    <property type="project" value="UniProtKB-UniPathway"/>
</dbReference>
<dbReference type="EMBL" id="LNCU01000077">
    <property type="protein sequence ID" value="KWV53304.1"/>
    <property type="molecule type" value="Genomic_DNA"/>
</dbReference>
<dbReference type="NCBIfam" id="NF005968">
    <property type="entry name" value="PRK08057.1-2"/>
    <property type="match status" value="1"/>
</dbReference>
<gene>
    <name evidence="4" type="ORF">AS156_08200</name>
</gene>
<keyword evidence="5" id="KW-1185">Reference proteome</keyword>